<proteinExistence type="predicted"/>
<dbReference type="Proteomes" id="UP000243499">
    <property type="component" value="Chromosome 9"/>
</dbReference>
<accession>A0A2T8I1P2</accession>
<dbReference type="AlphaFoldDB" id="A0A2T8I1P2"/>
<sequence>MELKSHSSAILLALQLQLHGHEHVVPATTSSTKSESRALVHMMLLLTMPKDDAFCHVKLVNEALTCKKGLPAESDL</sequence>
<evidence type="ECO:0000313" key="1">
    <source>
        <dbReference type="EMBL" id="PVH31604.1"/>
    </source>
</evidence>
<dbReference type="Gramene" id="PVH31604">
    <property type="protein sequence ID" value="PVH31604"/>
    <property type="gene ID" value="PAHAL_9G189300"/>
</dbReference>
<gene>
    <name evidence="1" type="ORF">PAHAL_9G189300</name>
</gene>
<protein>
    <submittedName>
        <fullName evidence="1">Uncharacterized protein</fullName>
    </submittedName>
</protein>
<name>A0A2T8I1P2_9POAL</name>
<organism evidence="1">
    <name type="scientific">Panicum hallii</name>
    <dbReference type="NCBI Taxonomy" id="206008"/>
    <lineage>
        <taxon>Eukaryota</taxon>
        <taxon>Viridiplantae</taxon>
        <taxon>Streptophyta</taxon>
        <taxon>Embryophyta</taxon>
        <taxon>Tracheophyta</taxon>
        <taxon>Spermatophyta</taxon>
        <taxon>Magnoliopsida</taxon>
        <taxon>Liliopsida</taxon>
        <taxon>Poales</taxon>
        <taxon>Poaceae</taxon>
        <taxon>PACMAD clade</taxon>
        <taxon>Panicoideae</taxon>
        <taxon>Panicodae</taxon>
        <taxon>Paniceae</taxon>
        <taxon>Panicinae</taxon>
        <taxon>Panicum</taxon>
        <taxon>Panicum sect. Panicum</taxon>
    </lineage>
</organism>
<reference evidence="1" key="1">
    <citation type="submission" date="2018-04" db="EMBL/GenBank/DDBJ databases">
        <title>WGS assembly of Panicum hallii.</title>
        <authorList>
            <person name="Lovell J."/>
            <person name="Jenkins J."/>
            <person name="Lowry D."/>
            <person name="Mamidi S."/>
            <person name="Sreedasyam A."/>
            <person name="Weng X."/>
            <person name="Barry K."/>
            <person name="Bonette J."/>
            <person name="Campitelli B."/>
            <person name="Daum C."/>
            <person name="Gordon S."/>
            <person name="Gould B."/>
            <person name="Lipzen A."/>
            <person name="Macqueen A."/>
            <person name="Palacio-Mejia J."/>
            <person name="Plott C."/>
            <person name="Shakirov E."/>
            <person name="Shu S."/>
            <person name="Yoshinaga Y."/>
            <person name="Zane M."/>
            <person name="Rokhsar D."/>
            <person name="Grimwood J."/>
            <person name="Schmutz J."/>
            <person name="Juenger T."/>
        </authorList>
    </citation>
    <scope>NUCLEOTIDE SEQUENCE [LARGE SCALE GENOMIC DNA]</scope>
    <source>
        <strain evidence="1">FIL2</strain>
    </source>
</reference>
<dbReference type="EMBL" id="CM008054">
    <property type="protein sequence ID" value="PVH31604.1"/>
    <property type="molecule type" value="Genomic_DNA"/>
</dbReference>